<proteinExistence type="predicted"/>
<sequence length="46" mass="5222">MIHHRCSVQEQEEAHGELVWVGGYVLVRDEELAVQQIFLQSSGEAL</sequence>
<evidence type="ECO:0000313" key="1">
    <source>
        <dbReference type="EMBL" id="MBW85398.1"/>
    </source>
</evidence>
<dbReference type="AlphaFoldDB" id="A0A2P2IW04"/>
<dbReference type="EMBL" id="GGEC01004915">
    <property type="protein sequence ID" value="MBW85398.1"/>
    <property type="molecule type" value="Transcribed_RNA"/>
</dbReference>
<reference evidence="1" key="1">
    <citation type="submission" date="2018-02" db="EMBL/GenBank/DDBJ databases">
        <title>Rhizophora mucronata_Transcriptome.</title>
        <authorList>
            <person name="Meera S.P."/>
            <person name="Sreeshan A."/>
            <person name="Augustine A."/>
        </authorList>
    </citation>
    <scope>NUCLEOTIDE SEQUENCE</scope>
    <source>
        <tissue evidence="1">Leaf</tissue>
    </source>
</reference>
<name>A0A2P2IW04_RHIMU</name>
<protein>
    <submittedName>
        <fullName evidence="1">Uncharacterized protein</fullName>
    </submittedName>
</protein>
<accession>A0A2P2IW04</accession>
<organism evidence="1">
    <name type="scientific">Rhizophora mucronata</name>
    <name type="common">Asiatic mangrove</name>
    <dbReference type="NCBI Taxonomy" id="61149"/>
    <lineage>
        <taxon>Eukaryota</taxon>
        <taxon>Viridiplantae</taxon>
        <taxon>Streptophyta</taxon>
        <taxon>Embryophyta</taxon>
        <taxon>Tracheophyta</taxon>
        <taxon>Spermatophyta</taxon>
        <taxon>Magnoliopsida</taxon>
        <taxon>eudicotyledons</taxon>
        <taxon>Gunneridae</taxon>
        <taxon>Pentapetalae</taxon>
        <taxon>rosids</taxon>
        <taxon>fabids</taxon>
        <taxon>Malpighiales</taxon>
        <taxon>Rhizophoraceae</taxon>
        <taxon>Rhizophora</taxon>
    </lineage>
</organism>